<keyword evidence="6 10" id="KW-0648">Protein biosynthesis</keyword>
<dbReference type="SUPFAM" id="SSF47323">
    <property type="entry name" value="Anticodon-binding domain of a subclass of class I aminoacyl-tRNA synthetases"/>
    <property type="match status" value="1"/>
</dbReference>
<dbReference type="PRINTS" id="PR01038">
    <property type="entry name" value="TRNASYNTHARG"/>
</dbReference>
<dbReference type="SUPFAM" id="SSF55190">
    <property type="entry name" value="Arginyl-tRNA synthetase (ArgRS), N-terminal 'additional' domain"/>
    <property type="match status" value="1"/>
</dbReference>
<dbReference type="AlphaFoldDB" id="K2GZC0"/>
<evidence type="ECO:0000256" key="1">
    <source>
        <dbReference type="ARBA" id="ARBA00005594"/>
    </source>
</evidence>
<dbReference type="InterPro" id="IPR036695">
    <property type="entry name" value="Arg-tRNA-synth_N_sf"/>
</dbReference>
<dbReference type="PANTHER" id="PTHR11956:SF5">
    <property type="entry name" value="ARGININE--TRNA LIGASE, CYTOPLASMIC"/>
    <property type="match status" value="1"/>
</dbReference>
<dbReference type="InterPro" id="IPR005148">
    <property type="entry name" value="Arg-tRNA-synth_N"/>
</dbReference>
<dbReference type="Gene3D" id="3.40.50.620">
    <property type="entry name" value="HUPs"/>
    <property type="match status" value="1"/>
</dbReference>
<evidence type="ECO:0000256" key="5">
    <source>
        <dbReference type="ARBA" id="ARBA00022840"/>
    </source>
</evidence>
<dbReference type="NCBIfam" id="TIGR00456">
    <property type="entry name" value="argS"/>
    <property type="match status" value="1"/>
</dbReference>
<dbReference type="InterPro" id="IPR035684">
    <property type="entry name" value="ArgRS_core"/>
</dbReference>
<name>K2GZC0_9BACT</name>
<dbReference type="Pfam" id="PF05746">
    <property type="entry name" value="DALR_1"/>
    <property type="match status" value="1"/>
</dbReference>
<keyword evidence="7 10" id="KW-0030">Aminoacyl-tRNA synthetase</keyword>
<organism evidence="13">
    <name type="scientific">uncultured bacterium</name>
    <name type="common">gcode 4</name>
    <dbReference type="NCBI Taxonomy" id="1234023"/>
    <lineage>
        <taxon>Bacteria</taxon>
        <taxon>environmental samples</taxon>
    </lineage>
</organism>
<evidence type="ECO:0000256" key="7">
    <source>
        <dbReference type="ARBA" id="ARBA00023146"/>
    </source>
</evidence>
<dbReference type="GO" id="GO:0004814">
    <property type="term" value="F:arginine-tRNA ligase activity"/>
    <property type="evidence" value="ECO:0007669"/>
    <property type="project" value="UniProtKB-UniRule"/>
</dbReference>
<protein>
    <recommendedName>
        <fullName evidence="2 9">Arginine--tRNA ligase</fullName>
        <ecNumber evidence="2 9">6.1.1.19</ecNumber>
    </recommendedName>
</protein>
<evidence type="ECO:0000256" key="2">
    <source>
        <dbReference type="ARBA" id="ARBA00012837"/>
    </source>
</evidence>
<evidence type="ECO:0000256" key="8">
    <source>
        <dbReference type="ARBA" id="ARBA00049339"/>
    </source>
</evidence>
<dbReference type="InterPro" id="IPR001278">
    <property type="entry name" value="Arg-tRNA-ligase"/>
</dbReference>
<comment type="catalytic activity">
    <reaction evidence="8">
        <text>tRNA(Arg) + L-arginine + ATP = L-arginyl-tRNA(Arg) + AMP + diphosphate</text>
        <dbReference type="Rhea" id="RHEA:20301"/>
        <dbReference type="Rhea" id="RHEA-COMP:9658"/>
        <dbReference type="Rhea" id="RHEA-COMP:9673"/>
        <dbReference type="ChEBI" id="CHEBI:30616"/>
        <dbReference type="ChEBI" id="CHEBI:32682"/>
        <dbReference type="ChEBI" id="CHEBI:33019"/>
        <dbReference type="ChEBI" id="CHEBI:78442"/>
        <dbReference type="ChEBI" id="CHEBI:78513"/>
        <dbReference type="ChEBI" id="CHEBI:456215"/>
        <dbReference type="EC" id="6.1.1.19"/>
    </reaction>
</comment>
<dbReference type="Gene3D" id="1.10.730.10">
    <property type="entry name" value="Isoleucyl-tRNA Synthetase, Domain 1"/>
    <property type="match status" value="1"/>
</dbReference>
<dbReference type="GO" id="GO:0005524">
    <property type="term" value="F:ATP binding"/>
    <property type="evidence" value="ECO:0007669"/>
    <property type="project" value="UniProtKB-KW"/>
</dbReference>
<evidence type="ECO:0000256" key="9">
    <source>
        <dbReference type="NCBIfam" id="TIGR00456"/>
    </source>
</evidence>
<evidence type="ECO:0000313" key="13">
    <source>
        <dbReference type="EMBL" id="EKE28855.1"/>
    </source>
</evidence>
<feature type="domain" description="DALR anticodon binding" evidence="11">
    <location>
        <begin position="450"/>
        <end position="568"/>
    </location>
</feature>
<feature type="domain" description="Arginyl tRNA synthetase N-terminal" evidence="12">
    <location>
        <begin position="3"/>
        <end position="81"/>
    </location>
</feature>
<dbReference type="GO" id="GO:0005737">
    <property type="term" value="C:cytoplasm"/>
    <property type="evidence" value="ECO:0007669"/>
    <property type="project" value="UniProtKB-UniRule"/>
</dbReference>
<keyword evidence="3 10" id="KW-0436">Ligase</keyword>
<dbReference type="SMART" id="SM01016">
    <property type="entry name" value="Arg_tRNA_synt_N"/>
    <property type="match status" value="1"/>
</dbReference>
<dbReference type="SMART" id="SM00836">
    <property type="entry name" value="DALR_1"/>
    <property type="match status" value="1"/>
</dbReference>
<accession>K2GZC0</accession>
<keyword evidence="5 10" id="KW-0067">ATP-binding</keyword>
<evidence type="ECO:0000259" key="11">
    <source>
        <dbReference type="SMART" id="SM00836"/>
    </source>
</evidence>
<dbReference type="Pfam" id="PF00750">
    <property type="entry name" value="tRNA-synt_1d"/>
    <property type="match status" value="1"/>
</dbReference>
<comment type="similarity">
    <text evidence="1 10">Belongs to the class-I aminoacyl-tRNA synthetase family.</text>
</comment>
<dbReference type="InterPro" id="IPR014729">
    <property type="entry name" value="Rossmann-like_a/b/a_fold"/>
</dbReference>
<dbReference type="PANTHER" id="PTHR11956">
    <property type="entry name" value="ARGINYL-TRNA SYNTHETASE"/>
    <property type="match status" value="1"/>
</dbReference>
<evidence type="ECO:0000256" key="10">
    <source>
        <dbReference type="RuleBase" id="RU363038"/>
    </source>
</evidence>
<dbReference type="EC" id="6.1.1.19" evidence="2 9"/>
<keyword evidence="4 10" id="KW-0547">Nucleotide-binding</keyword>
<dbReference type="Pfam" id="PF03485">
    <property type="entry name" value="Arg_tRNA_synt_N"/>
    <property type="match status" value="1"/>
</dbReference>
<dbReference type="Gene3D" id="3.30.1360.70">
    <property type="entry name" value="Arginyl tRNA synthetase N-terminal domain"/>
    <property type="match status" value="1"/>
</dbReference>
<proteinExistence type="inferred from homology"/>
<reference evidence="13" key="1">
    <citation type="journal article" date="2012" name="Science">
        <title>Fermentation, hydrogen, and sulfur metabolism in multiple uncultivated bacterial phyla.</title>
        <authorList>
            <person name="Wrighton K.C."/>
            <person name="Thomas B.C."/>
            <person name="Sharon I."/>
            <person name="Miller C.S."/>
            <person name="Castelle C.J."/>
            <person name="VerBerkmoes N.C."/>
            <person name="Wilkins M.J."/>
            <person name="Hettich R.L."/>
            <person name="Lipton M.S."/>
            <person name="Williams K.H."/>
            <person name="Long P.E."/>
            <person name="Banfield J.F."/>
        </authorList>
    </citation>
    <scope>NUCLEOTIDE SEQUENCE [LARGE SCALE GENOMIC DNA]</scope>
</reference>
<comment type="caution">
    <text evidence="13">The sequence shown here is derived from an EMBL/GenBank/DDBJ whole genome shotgun (WGS) entry which is preliminary data.</text>
</comment>
<sequence>MNTIILNILLNFLPEIKEYNLENILSVPPNPEMGDISIPCFPFASILKISPAQAASDFAKRFADNPDIQAKVIWPYLNLTFSDSFLWNEFLKSKVISEWEKKNQKVMVEFSSPNTNKPQHLWHVRTNLIWMALSSILKRDWYDVVRASLCNDRWIAICKSMLAYKYFWEGKTPEDVWMKWDHFVWDFYVRYGELAPLYWAERIEAETSEMLLKWEAWDQEVLKLWRMMNDWTLAWWEVTYKKMWCEFDFVYFESDTYQDWKDIVSEWLNKWVFGKKENGAIFADLSKYGLWEKILQRWDWTSIYITQDIGTTLRKFKEHSLDKSVWVVASEQDHHFKCLFAILDMLGYSEIAKNCFHLSYWYISLPTWRMKSREWTIVDADWLMEELEVISQEIMKEHDAEISQEDLVIKTDIIAMAALKFFILQYGSSKDFVFDPKASISFEGKTGPYILYSYARIKSILRKAWINEISIGPEAALSELAPQEKLLVKDLLNYSEAIKTSSKEYEPSILVKYLYELAQDFNTFYHHLPIMTEENEKIKNSRLYLIIKVAEVLKDWLSLLGIKTLERM</sequence>
<dbReference type="GO" id="GO:0006420">
    <property type="term" value="P:arginyl-tRNA aminoacylation"/>
    <property type="evidence" value="ECO:0007669"/>
    <property type="project" value="UniProtKB-UniRule"/>
</dbReference>
<evidence type="ECO:0000256" key="6">
    <source>
        <dbReference type="ARBA" id="ARBA00022917"/>
    </source>
</evidence>
<evidence type="ECO:0000256" key="3">
    <source>
        <dbReference type="ARBA" id="ARBA00022598"/>
    </source>
</evidence>
<dbReference type="InterPro" id="IPR008909">
    <property type="entry name" value="DALR_anticod-bd"/>
</dbReference>
<dbReference type="SUPFAM" id="SSF52374">
    <property type="entry name" value="Nucleotidylyl transferase"/>
    <property type="match status" value="1"/>
</dbReference>
<gene>
    <name evidence="13" type="ORF">ACD_3C00002G0002</name>
</gene>
<dbReference type="EMBL" id="AMFJ01000276">
    <property type="protein sequence ID" value="EKE28855.1"/>
    <property type="molecule type" value="Genomic_DNA"/>
</dbReference>
<evidence type="ECO:0000259" key="12">
    <source>
        <dbReference type="SMART" id="SM01016"/>
    </source>
</evidence>
<dbReference type="InterPro" id="IPR009080">
    <property type="entry name" value="tRNAsynth_Ia_anticodon-bd"/>
</dbReference>
<evidence type="ECO:0000256" key="4">
    <source>
        <dbReference type="ARBA" id="ARBA00022741"/>
    </source>
</evidence>
<dbReference type="FunFam" id="1.10.730.10:FF:000006">
    <property type="entry name" value="Arginyl-tRNA synthetase 2, mitochondrial"/>
    <property type="match status" value="1"/>
</dbReference>